<dbReference type="InterPro" id="IPR016161">
    <property type="entry name" value="Ald_DH/histidinol_DH"/>
</dbReference>
<dbReference type="Gene3D" id="3.40.309.10">
    <property type="entry name" value="Aldehyde Dehydrogenase, Chain A, domain 2"/>
    <property type="match status" value="1"/>
</dbReference>
<dbReference type="PANTHER" id="PTHR43570:SF20">
    <property type="entry name" value="ALDEHYDE DEHYDROGENASE ALDX-RELATED"/>
    <property type="match status" value="1"/>
</dbReference>
<evidence type="ECO:0000256" key="3">
    <source>
        <dbReference type="ARBA" id="ARBA00023027"/>
    </source>
</evidence>
<feature type="region of interest" description="Disordered" evidence="5">
    <location>
        <begin position="1"/>
        <end position="23"/>
    </location>
</feature>
<evidence type="ECO:0000313" key="7">
    <source>
        <dbReference type="EMBL" id="BDG74248.1"/>
    </source>
</evidence>
<sequence>MNPTDPRAAAPVSEARAHDAAADHASAAAQALAALRAAEARDGAPDLARRRDLLARLAAELKRRGEDIATAAAADFGARSRLETLLADVLLVADFALHARRKLPRWARPKRAGVPYPFWPARAVLEPVPKGVVGIMAPWNYPVQLALAPAVDAIAAGNRIVVKPSEHAPRCAEMIARVLDAALGPDMARCVQGDGAVAADFAAQPWDHLVFTGGTATGRRVALAAAANLVPITLELGGKCAAVVLPGADLVQAAREILVGKALNAGQTCVAPDTVLLVGHGIDAFAAACRAAGIALPETAVLNDAQAARLDRLAEGAALIPLAQDGPGRRRTIVLATAPDDAPLMTQEVFGPVLPLRACADLAEAIAWIAARPPALAIYLFGATAQDEAAVAAGTRSGAIVLGRCVEHVGFSDLAFGGIGASGQGRTHGEEGFRALSNLRARVRHGRFSLARMFDPPRGSMAERITKRLLR</sequence>
<comment type="similarity">
    <text evidence="1 4">Belongs to the aldehyde dehydrogenase family.</text>
</comment>
<name>A0ABM7Y891_9PROT</name>
<reference evidence="7 8" key="1">
    <citation type="journal article" date="2016" name="Microbes Environ.">
        <title>Phylogenetically diverse aerobic anoxygenic phototrophic bacteria isolated from epilithic biofilms in Tama river, Japan.</title>
        <authorList>
            <person name="Hirose S."/>
            <person name="Matsuura K."/>
            <person name="Haruta S."/>
        </authorList>
    </citation>
    <scope>NUCLEOTIDE SEQUENCE [LARGE SCALE GENOMIC DNA]</scope>
    <source>
        <strain evidence="7 8">S08</strain>
    </source>
</reference>
<evidence type="ECO:0000259" key="6">
    <source>
        <dbReference type="Pfam" id="PF00171"/>
    </source>
</evidence>
<gene>
    <name evidence="7" type="ORF">Rmf_41770</name>
</gene>
<evidence type="ECO:0000256" key="5">
    <source>
        <dbReference type="SAM" id="MobiDB-lite"/>
    </source>
</evidence>
<protein>
    <recommendedName>
        <fullName evidence="4">Aldehyde dehydrogenase</fullName>
    </recommendedName>
</protein>
<dbReference type="PANTHER" id="PTHR43570">
    <property type="entry name" value="ALDEHYDE DEHYDROGENASE"/>
    <property type="match status" value="1"/>
</dbReference>
<keyword evidence="3" id="KW-0520">NAD</keyword>
<dbReference type="Pfam" id="PF00171">
    <property type="entry name" value="Aldedh"/>
    <property type="match status" value="1"/>
</dbReference>
<dbReference type="PROSITE" id="PS00070">
    <property type="entry name" value="ALDEHYDE_DEHYDR_CYS"/>
    <property type="match status" value="1"/>
</dbReference>
<dbReference type="Proteomes" id="UP000831327">
    <property type="component" value="Chromosome"/>
</dbReference>
<evidence type="ECO:0000256" key="2">
    <source>
        <dbReference type="ARBA" id="ARBA00023002"/>
    </source>
</evidence>
<evidence type="ECO:0000256" key="4">
    <source>
        <dbReference type="PIRNR" id="PIRNR036492"/>
    </source>
</evidence>
<feature type="domain" description="Aldehyde dehydrogenase" evidence="6">
    <location>
        <begin position="13"/>
        <end position="439"/>
    </location>
</feature>
<organism evidence="7 8">
    <name type="scientific">Roseomonas fluvialis</name>
    <dbReference type="NCBI Taxonomy" id="1750527"/>
    <lineage>
        <taxon>Bacteria</taxon>
        <taxon>Pseudomonadati</taxon>
        <taxon>Pseudomonadota</taxon>
        <taxon>Alphaproteobacteria</taxon>
        <taxon>Acetobacterales</taxon>
        <taxon>Roseomonadaceae</taxon>
        <taxon>Roseomonas</taxon>
    </lineage>
</organism>
<dbReference type="InterPro" id="IPR016163">
    <property type="entry name" value="Ald_DH_C"/>
</dbReference>
<keyword evidence="2 4" id="KW-0560">Oxidoreductase</keyword>
<evidence type="ECO:0000256" key="1">
    <source>
        <dbReference type="ARBA" id="ARBA00009986"/>
    </source>
</evidence>
<dbReference type="EMBL" id="AP025637">
    <property type="protein sequence ID" value="BDG74248.1"/>
    <property type="molecule type" value="Genomic_DNA"/>
</dbReference>
<proteinExistence type="inferred from homology"/>
<accession>A0ABM7Y891</accession>
<dbReference type="InterPro" id="IPR012394">
    <property type="entry name" value="Aldehyde_DH_NAD(P)"/>
</dbReference>
<dbReference type="InterPro" id="IPR016160">
    <property type="entry name" value="Ald_DH_CS_CYS"/>
</dbReference>
<keyword evidence="8" id="KW-1185">Reference proteome</keyword>
<dbReference type="RefSeq" id="WP_244408433.1">
    <property type="nucleotide sequence ID" value="NZ_AP025637.1"/>
</dbReference>
<evidence type="ECO:0000313" key="8">
    <source>
        <dbReference type="Proteomes" id="UP000831327"/>
    </source>
</evidence>
<dbReference type="SUPFAM" id="SSF53720">
    <property type="entry name" value="ALDH-like"/>
    <property type="match status" value="1"/>
</dbReference>
<dbReference type="InterPro" id="IPR015590">
    <property type="entry name" value="Aldehyde_DH_dom"/>
</dbReference>
<dbReference type="PIRSF" id="PIRSF036492">
    <property type="entry name" value="ALDH"/>
    <property type="match status" value="1"/>
</dbReference>
<dbReference type="InterPro" id="IPR016162">
    <property type="entry name" value="Ald_DH_N"/>
</dbReference>
<dbReference type="Gene3D" id="3.40.605.10">
    <property type="entry name" value="Aldehyde Dehydrogenase, Chain A, domain 1"/>
    <property type="match status" value="1"/>
</dbReference>